<dbReference type="InterPro" id="IPR015915">
    <property type="entry name" value="Kelch-typ_b-propeller"/>
</dbReference>
<dbReference type="PROSITE" id="PS50042">
    <property type="entry name" value="CNMP_BINDING_3"/>
    <property type="match status" value="1"/>
</dbReference>
<dbReference type="Gene3D" id="2.120.10.80">
    <property type="entry name" value="Kelch-type beta propeller"/>
    <property type="match status" value="2"/>
</dbReference>
<evidence type="ECO:0000313" key="4">
    <source>
        <dbReference type="EMBL" id="GIP55719.1"/>
    </source>
</evidence>
<dbReference type="SUPFAM" id="SSF50965">
    <property type="entry name" value="Galactose oxidase, central domain"/>
    <property type="match status" value="1"/>
</dbReference>
<dbReference type="PANTHER" id="PTHR46344:SF27">
    <property type="entry name" value="KELCH REPEAT SUPERFAMILY PROTEIN"/>
    <property type="match status" value="1"/>
</dbReference>
<evidence type="ECO:0000313" key="5">
    <source>
        <dbReference type="Proteomes" id="UP000679992"/>
    </source>
</evidence>
<name>A0ABQ4MIE2_9BACL</name>
<sequence length="758" mass="84220">MKHNKFARRTIAAGVVAALIGTPAPMNFVHTNKVSAAGEIPKMFAAATATTPSSAASSIGTFKALKSFPAPKAGIIDAVVLNSQEVLFLAYENESAKLFKYNTGSDSWQQVQGSSLKLPKSFARLQNGNIVILGGVDSSDDQSTQAELYNVQTNKFSKIASMPGPQREGVVMNAVTLKNGHLLVMGSYRLYTKKYPYVYEYNPDTDTWTEPVQFSDMGRELYITPQGDALSYGAGLDENISAGQLYKADTDKFYSIATMPYFTSFQAQTAMADGRFFMAGGVLHGGRGNEPVSEAVVYDPATNLWSDVGNMSTARSNAAAALLPDGKVIVAGGRGGNNTGQLNSTEVYDPKTNKWTRGPVMKYKHENPISITMPNGNIIFIGKGSENGIKPMEMLQAAKTSDGGNTGTSNKGTVFEGTLVATKTQLKQDGWTYKTLYYKNVKANFRWKLGNMEYTHQYLVRQQDGTNTTEIVLTGRFDFVKLDQDVVYFIQDNYLKKLKLGDTFGEMIPYPTKYGLDTDSASIFRRKTQQGASLDLGMRAFDGEYIYAWERSKRDAYEEWGMPVRYKYDGSSLQVLSYTYGRSAQFFPDKLELAGDYLLYTTYPDSKENREAVNKGYMLHSLKKDGTWEKDLARIYSFDTYKDRVYYGDANDGKVYSALGDGSDKKLFEAEGWGGDRYFFDNSVIYETPDKIVRNSIDGKQKKVLKQNTARYSYMLVSVDSKAIVFDRQDNNKYGKWAGTYKKDLATGKEVLISAPSK</sequence>
<evidence type="ECO:0000256" key="1">
    <source>
        <dbReference type="ARBA" id="ARBA00022441"/>
    </source>
</evidence>
<reference evidence="4 5" key="1">
    <citation type="submission" date="2021-03" db="EMBL/GenBank/DDBJ databases">
        <title>Antimicrobial resistance genes in bacteria isolated from Japanese honey, and their potential for conferring macrolide and lincosamide resistance in the American foulbrood pathogen Paenibacillus larvae.</title>
        <authorList>
            <person name="Okamoto M."/>
            <person name="Kumagai M."/>
            <person name="Kanamori H."/>
            <person name="Takamatsu D."/>
        </authorList>
    </citation>
    <scope>NUCLEOTIDE SEQUENCE [LARGE SCALE GENOMIC DNA]</scope>
    <source>
        <strain evidence="4 5">J42TS3</strain>
    </source>
</reference>
<evidence type="ECO:0000256" key="2">
    <source>
        <dbReference type="ARBA" id="ARBA00022737"/>
    </source>
</evidence>
<keyword evidence="5" id="KW-1185">Reference proteome</keyword>
<accession>A0ABQ4MIE2</accession>
<evidence type="ECO:0000259" key="3">
    <source>
        <dbReference type="PROSITE" id="PS50042"/>
    </source>
</evidence>
<dbReference type="InterPro" id="IPR011043">
    <property type="entry name" value="Gal_Oxase/kelch_b-propeller"/>
</dbReference>
<dbReference type="InterPro" id="IPR000595">
    <property type="entry name" value="cNMP-bd_dom"/>
</dbReference>
<keyword evidence="1" id="KW-0880">Kelch repeat</keyword>
<comment type="caution">
    <text evidence="4">The sequence shown here is derived from an EMBL/GenBank/DDBJ whole genome shotgun (WGS) entry which is preliminary data.</text>
</comment>
<dbReference type="Pfam" id="PF01344">
    <property type="entry name" value="Kelch_1"/>
    <property type="match status" value="2"/>
</dbReference>
<feature type="domain" description="Cyclic nucleotide-binding" evidence="3">
    <location>
        <begin position="457"/>
        <end position="507"/>
    </location>
</feature>
<keyword evidence="2" id="KW-0677">Repeat</keyword>
<proteinExistence type="predicted"/>
<dbReference type="EMBL" id="BOSL01000023">
    <property type="protein sequence ID" value="GIP55719.1"/>
    <property type="molecule type" value="Genomic_DNA"/>
</dbReference>
<dbReference type="SMART" id="SM00612">
    <property type="entry name" value="Kelch"/>
    <property type="match status" value="3"/>
</dbReference>
<dbReference type="Proteomes" id="UP000679992">
    <property type="component" value="Unassembled WGS sequence"/>
</dbReference>
<protein>
    <recommendedName>
        <fullName evidence="3">Cyclic nucleotide-binding domain-containing protein</fullName>
    </recommendedName>
</protein>
<dbReference type="RefSeq" id="WP_213656555.1">
    <property type="nucleotide sequence ID" value="NZ_BOSL01000023.1"/>
</dbReference>
<dbReference type="PANTHER" id="PTHR46344">
    <property type="entry name" value="OS02G0202900 PROTEIN"/>
    <property type="match status" value="1"/>
</dbReference>
<gene>
    <name evidence="4" type="ORF">J42TS3_47540</name>
</gene>
<dbReference type="InterPro" id="IPR006652">
    <property type="entry name" value="Kelch_1"/>
</dbReference>
<organism evidence="4 5">
    <name type="scientific">Paenibacillus vini</name>
    <dbReference type="NCBI Taxonomy" id="1476024"/>
    <lineage>
        <taxon>Bacteria</taxon>
        <taxon>Bacillati</taxon>
        <taxon>Bacillota</taxon>
        <taxon>Bacilli</taxon>
        <taxon>Bacillales</taxon>
        <taxon>Paenibacillaceae</taxon>
        <taxon>Paenibacillus</taxon>
    </lineage>
</organism>